<evidence type="ECO:0000313" key="3">
    <source>
        <dbReference type="Proteomes" id="UP000243052"/>
    </source>
</evidence>
<evidence type="ECO:0000256" key="1">
    <source>
        <dbReference type="SAM" id="MobiDB-lite"/>
    </source>
</evidence>
<dbReference type="Proteomes" id="UP000243052">
    <property type="component" value="Chromosome vii"/>
</dbReference>
<feature type="region of interest" description="Disordered" evidence="1">
    <location>
        <begin position="1"/>
        <end position="23"/>
    </location>
</feature>
<name>A0A0X8HV44_9SACH</name>
<organism evidence="2 3">
    <name type="scientific">Eremothecium sinecaudum</name>
    <dbReference type="NCBI Taxonomy" id="45286"/>
    <lineage>
        <taxon>Eukaryota</taxon>
        <taxon>Fungi</taxon>
        <taxon>Dikarya</taxon>
        <taxon>Ascomycota</taxon>
        <taxon>Saccharomycotina</taxon>
        <taxon>Saccharomycetes</taxon>
        <taxon>Saccharomycetales</taxon>
        <taxon>Saccharomycetaceae</taxon>
        <taxon>Eremothecium</taxon>
    </lineage>
</organism>
<dbReference type="AlphaFoldDB" id="A0A0X8HV44"/>
<reference evidence="2 3" key="1">
    <citation type="submission" date="2016-01" db="EMBL/GenBank/DDBJ databases">
        <title>Genome sequence of the yeast Holleya sinecauda.</title>
        <authorList>
            <person name="Dietrich F.S."/>
        </authorList>
    </citation>
    <scope>NUCLEOTIDE SEQUENCE [LARGE SCALE GENOMIC DNA]</scope>
    <source>
        <strain evidence="2 3">ATCC 58844</strain>
    </source>
</reference>
<dbReference type="GeneID" id="28725409"/>
<dbReference type="EMBL" id="CP014247">
    <property type="protein sequence ID" value="AMD22079.1"/>
    <property type="molecule type" value="Genomic_DNA"/>
</dbReference>
<protein>
    <submittedName>
        <fullName evidence="2">HGL261Wp</fullName>
    </submittedName>
</protein>
<keyword evidence="3" id="KW-1185">Reference proteome</keyword>
<dbReference type="RefSeq" id="XP_017989075.1">
    <property type="nucleotide sequence ID" value="XM_018133762.1"/>
</dbReference>
<dbReference type="OrthoDB" id="4067025at2759"/>
<gene>
    <name evidence="2" type="ORF">AW171_hschr74089</name>
</gene>
<evidence type="ECO:0000313" key="2">
    <source>
        <dbReference type="EMBL" id="AMD22079.1"/>
    </source>
</evidence>
<sequence>MSSVTDSKVCSPESDTKPLQSTAADLAAQWQNKESIDQIQNEMLEDEVLKRIVQATALIKEVQKERNEESPVASMDWDRLYDISSHIMDSFTKEMDEMVCQLNNLYKKHVLWQEAAFTIDSHRGAMRFGKAESWMKAKEAHLEYKRKELNQSAKVITSALQSLSKE</sequence>
<proteinExistence type="predicted"/>
<accession>A0A0X8HV44</accession>